<keyword evidence="3" id="KW-1185">Reference proteome</keyword>
<sequence length="229" mass="26483">MKMQSQWSLATKILTKLIISYLVLCGLFYSFEHYYYVLRFRFSDSIKSSEHDYDGPIRINETEIPHVRYDTGFDPGSTTIYGYPRKGGLYTLPHALGVEFDFLGLDRFGLTGSKEEEIKPSDEEEVFCNKMRQLGAKWFPDRRLYCLYSRRPASSKPHGVLHVGWPSNGGVWVLHIGEMEAIFETEPWGIIYNALNMDERCQIIERLGGKFYPDPKRCPYLDLADDPSP</sequence>
<keyword evidence="1" id="KW-0812">Transmembrane</keyword>
<dbReference type="HOGENOM" id="CLU_104688_2_0_1"/>
<dbReference type="VEuPathDB" id="FungiDB:TSTA_037770"/>
<organism evidence="2 3">
    <name type="scientific">Talaromyces stipitatus (strain ATCC 10500 / CBS 375.48 / QM 6759 / NRRL 1006)</name>
    <name type="common">Penicillium stipitatum</name>
    <dbReference type="NCBI Taxonomy" id="441959"/>
    <lineage>
        <taxon>Eukaryota</taxon>
        <taxon>Fungi</taxon>
        <taxon>Dikarya</taxon>
        <taxon>Ascomycota</taxon>
        <taxon>Pezizomycotina</taxon>
        <taxon>Eurotiomycetes</taxon>
        <taxon>Eurotiomycetidae</taxon>
        <taxon>Eurotiales</taxon>
        <taxon>Trichocomaceae</taxon>
        <taxon>Talaromyces</taxon>
        <taxon>Talaromyces sect. Talaromyces</taxon>
    </lineage>
</organism>
<keyword evidence="1" id="KW-1133">Transmembrane helix</keyword>
<keyword evidence="1" id="KW-0472">Membrane</keyword>
<dbReference type="AlphaFoldDB" id="B8M8P6"/>
<dbReference type="OrthoDB" id="4215260at2759"/>
<dbReference type="GeneID" id="8102153"/>
<name>B8M8P6_TALSN</name>
<dbReference type="EMBL" id="EQ962654">
    <property type="protein sequence ID" value="EED20559.1"/>
    <property type="molecule type" value="Genomic_DNA"/>
</dbReference>
<dbReference type="STRING" id="441959.B8M8P6"/>
<dbReference type="PhylomeDB" id="B8M8P6"/>
<dbReference type="Proteomes" id="UP000001745">
    <property type="component" value="Unassembled WGS sequence"/>
</dbReference>
<feature type="transmembrane region" description="Helical" evidence="1">
    <location>
        <begin position="13"/>
        <end position="31"/>
    </location>
</feature>
<protein>
    <submittedName>
        <fullName evidence="2">Uncharacterized protein</fullName>
    </submittedName>
</protein>
<dbReference type="RefSeq" id="XP_002480993.1">
    <property type="nucleotide sequence ID" value="XM_002480948.1"/>
</dbReference>
<accession>B8M8P6</accession>
<evidence type="ECO:0000256" key="1">
    <source>
        <dbReference type="SAM" id="Phobius"/>
    </source>
</evidence>
<dbReference type="eggNOG" id="ENOG502S7JQ">
    <property type="taxonomic scope" value="Eukaryota"/>
</dbReference>
<evidence type="ECO:0000313" key="3">
    <source>
        <dbReference type="Proteomes" id="UP000001745"/>
    </source>
</evidence>
<evidence type="ECO:0000313" key="2">
    <source>
        <dbReference type="EMBL" id="EED20559.1"/>
    </source>
</evidence>
<reference evidence="3" key="1">
    <citation type="journal article" date="2015" name="Genome Announc.">
        <title>Genome sequence of the AIDS-associated pathogen Penicillium marneffei (ATCC18224) and its near taxonomic relative Talaromyces stipitatus (ATCC10500).</title>
        <authorList>
            <person name="Nierman W.C."/>
            <person name="Fedorova-Abrams N.D."/>
            <person name="Andrianopoulos A."/>
        </authorList>
    </citation>
    <scope>NUCLEOTIDE SEQUENCE [LARGE SCALE GENOMIC DNA]</scope>
    <source>
        <strain evidence="3">ATCC 10500 / CBS 375.48 / QM 6759 / NRRL 1006</strain>
    </source>
</reference>
<proteinExistence type="predicted"/>
<gene>
    <name evidence="2" type="ORF">TSTA_037770</name>
</gene>
<dbReference type="InParanoid" id="B8M8P6"/>